<proteinExistence type="predicted"/>
<protein>
    <submittedName>
        <fullName evidence="1">Uncharacterized protein</fullName>
    </submittedName>
</protein>
<keyword evidence="2" id="KW-1185">Reference proteome</keyword>
<reference evidence="1 2" key="1">
    <citation type="submission" date="2021-06" db="EMBL/GenBank/DDBJ databases">
        <title>Caerostris extrusa draft genome.</title>
        <authorList>
            <person name="Kono N."/>
            <person name="Arakawa K."/>
        </authorList>
    </citation>
    <scope>NUCLEOTIDE SEQUENCE [LARGE SCALE GENOMIC DNA]</scope>
</reference>
<dbReference type="Proteomes" id="UP001054945">
    <property type="component" value="Unassembled WGS sequence"/>
</dbReference>
<evidence type="ECO:0000313" key="1">
    <source>
        <dbReference type="EMBL" id="GIX89854.1"/>
    </source>
</evidence>
<gene>
    <name evidence="1" type="ORF">CEXT_576531</name>
</gene>
<dbReference type="AlphaFoldDB" id="A0AAV4NZL7"/>
<name>A0AAV4NZL7_CAEEX</name>
<evidence type="ECO:0000313" key="2">
    <source>
        <dbReference type="Proteomes" id="UP001054945"/>
    </source>
</evidence>
<accession>A0AAV4NZL7</accession>
<sequence length="153" mass="16944">MMSLKGNGGKRSLHPLLQQIREQELRGESQLFRSERKTSFFQFARGLGVLFFSSPPSSVPGIRGHWPNCTNNVLSSFPQPVPNRLTATRIWRAWSFQTVVGNRETMLPQLLQLPLKAGTQLIFPSPKPLIGAQAHPYGAAAEGFAVRPGHPSE</sequence>
<comment type="caution">
    <text evidence="1">The sequence shown here is derived from an EMBL/GenBank/DDBJ whole genome shotgun (WGS) entry which is preliminary data.</text>
</comment>
<organism evidence="1 2">
    <name type="scientific">Caerostris extrusa</name>
    <name type="common">Bark spider</name>
    <name type="synonym">Caerostris bankana</name>
    <dbReference type="NCBI Taxonomy" id="172846"/>
    <lineage>
        <taxon>Eukaryota</taxon>
        <taxon>Metazoa</taxon>
        <taxon>Ecdysozoa</taxon>
        <taxon>Arthropoda</taxon>
        <taxon>Chelicerata</taxon>
        <taxon>Arachnida</taxon>
        <taxon>Araneae</taxon>
        <taxon>Araneomorphae</taxon>
        <taxon>Entelegynae</taxon>
        <taxon>Araneoidea</taxon>
        <taxon>Araneidae</taxon>
        <taxon>Caerostris</taxon>
    </lineage>
</organism>
<dbReference type="EMBL" id="BPLR01021459">
    <property type="protein sequence ID" value="GIX89854.1"/>
    <property type="molecule type" value="Genomic_DNA"/>
</dbReference>